<dbReference type="EMBL" id="CP031264">
    <property type="protein sequence ID" value="AXI76220.1"/>
    <property type="molecule type" value="Genomic_DNA"/>
</dbReference>
<evidence type="ECO:0000313" key="2">
    <source>
        <dbReference type="EMBL" id="AXI76220.1"/>
    </source>
</evidence>
<feature type="compositionally biased region" description="Low complexity" evidence="1">
    <location>
        <begin position="52"/>
        <end position="64"/>
    </location>
</feature>
<keyword evidence="3" id="KW-1185">Reference proteome</keyword>
<proteinExistence type="predicted"/>
<feature type="compositionally biased region" description="Low complexity" evidence="1">
    <location>
        <begin position="75"/>
        <end position="95"/>
    </location>
</feature>
<feature type="compositionally biased region" description="Basic residues" evidence="1">
    <location>
        <begin position="65"/>
        <end position="74"/>
    </location>
</feature>
<dbReference type="AlphaFoldDB" id="A0A345SR65"/>
<feature type="compositionally biased region" description="Gly residues" evidence="1">
    <location>
        <begin position="1"/>
        <end position="16"/>
    </location>
</feature>
<evidence type="ECO:0000313" key="3">
    <source>
        <dbReference type="Proteomes" id="UP000249340"/>
    </source>
</evidence>
<name>A0A345SR65_9ACTN</name>
<feature type="region of interest" description="Disordered" evidence="1">
    <location>
        <begin position="47"/>
        <end position="131"/>
    </location>
</feature>
<dbReference type="KEGG" id="stri:C7M71_000735"/>
<accession>A0A345SR65</accession>
<sequence>MDAGPVGRGTRPGGAARGPLRLSGGGHPPGRFPFLLCHVDGLPGVRRGRAPRGGAARASGPGRRVTARLRHARPARGAAGSGVRMGRVARGVRARTWSCPEPGRTAVASAQDRPARLRVDPGSSAAARRER</sequence>
<protein>
    <submittedName>
        <fullName evidence="2">Uncharacterized protein</fullName>
    </submittedName>
</protein>
<reference evidence="3" key="1">
    <citation type="submission" date="2018-07" db="EMBL/GenBank/DDBJ databases">
        <title>Streptacidiphilus bronchialis DSM 106435 chromosome.</title>
        <authorList>
            <person name="Batra D."/>
            <person name="Gulvik C.A."/>
        </authorList>
    </citation>
    <scope>NUCLEOTIDE SEQUENCE [LARGE SCALE GENOMIC DNA]</scope>
    <source>
        <strain evidence="3">DSM 106435</strain>
    </source>
</reference>
<organism evidence="2 3">
    <name type="scientific">Peterkaempfera bronchialis</name>
    <dbReference type="NCBI Taxonomy" id="2126346"/>
    <lineage>
        <taxon>Bacteria</taxon>
        <taxon>Bacillati</taxon>
        <taxon>Actinomycetota</taxon>
        <taxon>Actinomycetes</taxon>
        <taxon>Kitasatosporales</taxon>
        <taxon>Streptomycetaceae</taxon>
        <taxon>Peterkaempfera</taxon>
    </lineage>
</organism>
<dbReference type="Proteomes" id="UP000249340">
    <property type="component" value="Chromosome"/>
</dbReference>
<feature type="region of interest" description="Disordered" evidence="1">
    <location>
        <begin position="1"/>
        <end position="29"/>
    </location>
</feature>
<gene>
    <name evidence="2" type="ORF">C7M71_000735</name>
</gene>
<evidence type="ECO:0000256" key="1">
    <source>
        <dbReference type="SAM" id="MobiDB-lite"/>
    </source>
</evidence>